<dbReference type="Proteomes" id="UP000596660">
    <property type="component" value="Unplaced"/>
</dbReference>
<name>A0A803MRD3_CHEQI</name>
<keyword evidence="4" id="KW-1185">Reference proteome</keyword>
<sequence>MFAGIMSPDGFLSNISRCVRDNGKKISGMKSHDHVFIEQLLPLATRGFLPKEMIFPPAFYDVMVHLVVHLAAEAKIEGPVRYRWIYPISWKFKEVHSKQSTTRGLHCRRLSSDECLTFCSRYMSDIDTKFNRKGRNDDDTLNDVTLRNKLDIFRPLGHALGEGAPRHLSFEECDQIHLYNLLNCDELIDFVNEHKLMLERENPRNVERRHKMLFATWIHDRVRKLYEEGNIDEDMCENRKTQNSGVMVRGDDISDKEYYGVLKDIFEVSYPGGNRSNLYSNVVGEHVGSSNLVQNGGNYNVPRRSISSSNQVQSMGNCDLPNHNVLGSLNHLEHCQIHDDNMISNENQFQNESERCISPHVGAGTSSKRKRTTNLAGRMNMNLEATNALDPPIRRDEENRGVGENANRRQAIGENGRLFVNECGCVVRTRAPLNVKSWKEAFGLAGDMMWKKIETCENNGVKLSADVIWLFEHTKKKEGQLQWADDSRSKEIYDQLKVAVATHEDSMTQEVILLDVLKPRCGYFCGKEETQEQTKKQLQGTVEATSRQLEQQKLDMQPAMDAMKEEL</sequence>
<dbReference type="Gramene" id="AUR62033834-RA">
    <property type="protein sequence ID" value="AUR62033834-RA:cds"/>
    <property type="gene ID" value="AUR62033834"/>
</dbReference>
<evidence type="ECO:0000256" key="1">
    <source>
        <dbReference type="SAM" id="MobiDB-lite"/>
    </source>
</evidence>
<dbReference type="InterPro" id="IPR025452">
    <property type="entry name" value="DUF4218"/>
</dbReference>
<organism evidence="3 4">
    <name type="scientific">Chenopodium quinoa</name>
    <name type="common">Quinoa</name>
    <dbReference type="NCBI Taxonomy" id="63459"/>
    <lineage>
        <taxon>Eukaryota</taxon>
        <taxon>Viridiplantae</taxon>
        <taxon>Streptophyta</taxon>
        <taxon>Embryophyta</taxon>
        <taxon>Tracheophyta</taxon>
        <taxon>Spermatophyta</taxon>
        <taxon>Magnoliopsida</taxon>
        <taxon>eudicotyledons</taxon>
        <taxon>Gunneridae</taxon>
        <taxon>Pentapetalae</taxon>
        <taxon>Caryophyllales</taxon>
        <taxon>Chenopodiaceae</taxon>
        <taxon>Chenopodioideae</taxon>
        <taxon>Atripliceae</taxon>
        <taxon>Chenopodium</taxon>
    </lineage>
</organism>
<dbReference type="PANTHER" id="PTHR48258:SF13">
    <property type="match status" value="1"/>
</dbReference>
<dbReference type="Pfam" id="PF13960">
    <property type="entry name" value="DUF4218"/>
    <property type="match status" value="1"/>
</dbReference>
<dbReference type="EnsemblPlants" id="AUR62033834-RA">
    <property type="protein sequence ID" value="AUR62033834-RA:cds"/>
    <property type="gene ID" value="AUR62033834"/>
</dbReference>
<reference evidence="3" key="1">
    <citation type="journal article" date="2017" name="Nature">
        <title>The genome of Chenopodium quinoa.</title>
        <authorList>
            <person name="Jarvis D.E."/>
            <person name="Ho Y.S."/>
            <person name="Lightfoot D.J."/>
            <person name="Schmoeckel S.M."/>
            <person name="Li B."/>
            <person name="Borm T.J.A."/>
            <person name="Ohyanagi H."/>
            <person name="Mineta K."/>
            <person name="Michell C.T."/>
            <person name="Saber N."/>
            <person name="Kharbatia N.M."/>
            <person name="Rupper R.R."/>
            <person name="Sharp A.R."/>
            <person name="Dally N."/>
            <person name="Boughton B.A."/>
            <person name="Woo Y.H."/>
            <person name="Gao G."/>
            <person name="Schijlen E.G.W.M."/>
            <person name="Guo X."/>
            <person name="Momin A.A."/>
            <person name="Negrao S."/>
            <person name="Al-Babili S."/>
            <person name="Gehring C."/>
            <person name="Roessner U."/>
            <person name="Jung C."/>
            <person name="Murphy K."/>
            <person name="Arold S.T."/>
            <person name="Gojobori T."/>
            <person name="van der Linden C.G."/>
            <person name="van Loo E.N."/>
            <person name="Jellen E.N."/>
            <person name="Maughan P.J."/>
            <person name="Tester M."/>
        </authorList>
    </citation>
    <scope>NUCLEOTIDE SEQUENCE [LARGE SCALE GENOMIC DNA]</scope>
    <source>
        <strain evidence="3">cv. PI 614886</strain>
    </source>
</reference>
<evidence type="ECO:0000313" key="3">
    <source>
        <dbReference type="EnsemblPlants" id="AUR62033834-RA:cds"/>
    </source>
</evidence>
<feature type="domain" description="DUF4218" evidence="2">
    <location>
        <begin position="52"/>
        <end position="136"/>
    </location>
</feature>
<evidence type="ECO:0000259" key="2">
    <source>
        <dbReference type="Pfam" id="PF13960"/>
    </source>
</evidence>
<protein>
    <recommendedName>
        <fullName evidence="2">DUF4218 domain-containing protein</fullName>
    </recommendedName>
</protein>
<accession>A0A803MRD3</accession>
<feature type="region of interest" description="Disordered" evidence="1">
    <location>
        <begin position="533"/>
        <end position="567"/>
    </location>
</feature>
<evidence type="ECO:0000313" key="4">
    <source>
        <dbReference type="Proteomes" id="UP000596660"/>
    </source>
</evidence>
<dbReference type="AlphaFoldDB" id="A0A803MRD3"/>
<reference evidence="3" key="2">
    <citation type="submission" date="2021-03" db="UniProtKB">
        <authorList>
            <consortium name="EnsemblPlants"/>
        </authorList>
    </citation>
    <scope>IDENTIFICATION</scope>
</reference>
<proteinExistence type="predicted"/>
<feature type="compositionally biased region" description="Polar residues" evidence="1">
    <location>
        <begin position="538"/>
        <end position="551"/>
    </location>
</feature>
<dbReference type="PANTHER" id="PTHR48258">
    <property type="entry name" value="DUF4218 DOMAIN-CONTAINING PROTEIN-RELATED"/>
    <property type="match status" value="1"/>
</dbReference>